<dbReference type="PANTHER" id="PTHR47505:SF1">
    <property type="entry name" value="DNA UTILIZATION PROTEIN YHGH"/>
    <property type="match status" value="1"/>
</dbReference>
<dbReference type="SUPFAM" id="SSF53271">
    <property type="entry name" value="PRTase-like"/>
    <property type="match status" value="1"/>
</dbReference>
<dbReference type="Pfam" id="PF00156">
    <property type="entry name" value="Pribosyltran"/>
    <property type="match status" value="1"/>
</dbReference>
<dbReference type="CDD" id="cd06223">
    <property type="entry name" value="PRTases_typeI"/>
    <property type="match status" value="1"/>
</dbReference>
<dbReference type="InterPro" id="IPR044005">
    <property type="entry name" value="DZR_2"/>
</dbReference>
<dbReference type="EMBL" id="JARJFB010000011">
    <property type="protein sequence ID" value="MEA0970327.1"/>
    <property type="molecule type" value="Genomic_DNA"/>
</dbReference>
<dbReference type="Pfam" id="PF18912">
    <property type="entry name" value="DZR_2"/>
    <property type="match status" value="1"/>
</dbReference>
<sequence>MIKRVLASLANYILPYRCSSCSQLIDKEQGMCAPCFSKLNFITSPYCSCCGFPFEFFIEGQNLCGRCVAKQPNYDLARSLFKFDLESKKLIHAFKYNDRTAHSKMFAKLIIARYKQEIEEVDLVIPVPMHRIKRIFRQYNPAQILAKDIADLLKIPMVPDVLIKTKWTKPQTKLTKYQREKNLSGSLVFNIKRIVKGMRVLLVDDVKTTGTTCNTCAKLLKTAGATSVKLVTVGMT</sequence>
<keyword evidence="5" id="KW-1185">Reference proteome</keyword>
<accession>A0ABU5NB38</accession>
<reference evidence="4 5" key="1">
    <citation type="submission" date="2023-03" db="EMBL/GenBank/DDBJ databases">
        <title>Host association and intracellularity evolved multiple times independently in the Rickettsiales.</title>
        <authorList>
            <person name="Castelli M."/>
            <person name="Nardi T."/>
            <person name="Gammuto L."/>
            <person name="Bellinzona G."/>
            <person name="Sabaneyeva E."/>
            <person name="Potekhin A."/>
            <person name="Serra V."/>
            <person name="Petroni G."/>
            <person name="Sassera D."/>
        </authorList>
    </citation>
    <scope>NUCLEOTIDE SEQUENCE [LARGE SCALE GENOMIC DNA]</scope>
    <source>
        <strain evidence="4 5">Sr 2-6</strain>
    </source>
</reference>
<dbReference type="RefSeq" id="WP_322776229.1">
    <property type="nucleotide sequence ID" value="NZ_JARJFB010000011.1"/>
</dbReference>
<dbReference type="PANTHER" id="PTHR47505">
    <property type="entry name" value="DNA UTILIZATION PROTEIN YHGH"/>
    <property type="match status" value="1"/>
</dbReference>
<comment type="caution">
    <text evidence="4">The sequence shown here is derived from an EMBL/GenBank/DDBJ whole genome shotgun (WGS) entry which is preliminary data.</text>
</comment>
<evidence type="ECO:0000256" key="1">
    <source>
        <dbReference type="ARBA" id="ARBA00008007"/>
    </source>
</evidence>
<dbReference type="InterPro" id="IPR000836">
    <property type="entry name" value="PRTase_dom"/>
</dbReference>
<organism evidence="4 5">
    <name type="scientific">Candidatus Megaera venefica</name>
    <dbReference type="NCBI Taxonomy" id="2055910"/>
    <lineage>
        <taxon>Bacteria</taxon>
        <taxon>Pseudomonadati</taxon>
        <taxon>Pseudomonadota</taxon>
        <taxon>Alphaproteobacteria</taxon>
        <taxon>Rickettsiales</taxon>
        <taxon>Rickettsiaceae</taxon>
        <taxon>Candidatus Megaera</taxon>
    </lineage>
</organism>
<protein>
    <submittedName>
        <fullName evidence="4">ComF family protein</fullName>
    </submittedName>
</protein>
<dbReference type="Gene3D" id="3.40.50.2020">
    <property type="match status" value="1"/>
</dbReference>
<name>A0ABU5NB38_9RICK</name>
<dbReference type="InterPro" id="IPR051910">
    <property type="entry name" value="ComF/GntX_DNA_util-trans"/>
</dbReference>
<evidence type="ECO:0000259" key="2">
    <source>
        <dbReference type="Pfam" id="PF00156"/>
    </source>
</evidence>
<gene>
    <name evidence="4" type="ORF">Megvenef_00286</name>
</gene>
<evidence type="ECO:0000313" key="4">
    <source>
        <dbReference type="EMBL" id="MEA0970327.1"/>
    </source>
</evidence>
<proteinExistence type="inferred from homology"/>
<feature type="domain" description="Phosphoribosyltransferase" evidence="2">
    <location>
        <begin position="145"/>
        <end position="233"/>
    </location>
</feature>
<dbReference type="InterPro" id="IPR029057">
    <property type="entry name" value="PRTase-like"/>
</dbReference>
<dbReference type="Proteomes" id="UP001291687">
    <property type="component" value="Unassembled WGS sequence"/>
</dbReference>
<feature type="domain" description="Double zinc ribbon" evidence="3">
    <location>
        <begin position="10"/>
        <end position="68"/>
    </location>
</feature>
<evidence type="ECO:0000259" key="3">
    <source>
        <dbReference type="Pfam" id="PF18912"/>
    </source>
</evidence>
<comment type="similarity">
    <text evidence="1">Belongs to the ComF/GntX family.</text>
</comment>
<evidence type="ECO:0000313" key="5">
    <source>
        <dbReference type="Proteomes" id="UP001291687"/>
    </source>
</evidence>